<comment type="caution">
    <text evidence="1">The sequence shown here is derived from an EMBL/GenBank/DDBJ whole genome shotgun (WGS) entry which is preliminary data.</text>
</comment>
<organism evidence="1 2">
    <name type="scientific">Striga asiatica</name>
    <name type="common">Asiatic witchweed</name>
    <name type="synonym">Buchnera asiatica</name>
    <dbReference type="NCBI Taxonomy" id="4170"/>
    <lineage>
        <taxon>Eukaryota</taxon>
        <taxon>Viridiplantae</taxon>
        <taxon>Streptophyta</taxon>
        <taxon>Embryophyta</taxon>
        <taxon>Tracheophyta</taxon>
        <taxon>Spermatophyta</taxon>
        <taxon>Magnoliopsida</taxon>
        <taxon>eudicotyledons</taxon>
        <taxon>Gunneridae</taxon>
        <taxon>Pentapetalae</taxon>
        <taxon>asterids</taxon>
        <taxon>lamiids</taxon>
        <taxon>Lamiales</taxon>
        <taxon>Orobanchaceae</taxon>
        <taxon>Buchnereae</taxon>
        <taxon>Striga</taxon>
    </lineage>
</organism>
<protein>
    <submittedName>
        <fullName evidence="1">2-hydroxyglutaryl-CoA dehydratase D-componentHgdB2</fullName>
    </submittedName>
</protein>
<name>A0A5A7R1I3_STRAF</name>
<sequence length="102" mass="11102">MAKVRKMMQRNDCQGYLVLDQLAELLKNLLLRRPCSQHPSRVDSLDSLKAIMDCATLVDKNRSSQSSRPSQKGLIISTDSSSRAPLILCAEPVTIAASGSGD</sequence>
<gene>
    <name evidence="1" type="ORF">STAS_27384</name>
</gene>
<proteinExistence type="predicted"/>
<dbReference type="EMBL" id="BKCP01009070">
    <property type="protein sequence ID" value="GER50101.1"/>
    <property type="molecule type" value="Genomic_DNA"/>
</dbReference>
<evidence type="ECO:0000313" key="2">
    <source>
        <dbReference type="Proteomes" id="UP000325081"/>
    </source>
</evidence>
<accession>A0A5A7R1I3</accession>
<evidence type="ECO:0000313" key="1">
    <source>
        <dbReference type="EMBL" id="GER50101.1"/>
    </source>
</evidence>
<dbReference type="AlphaFoldDB" id="A0A5A7R1I3"/>
<keyword evidence="2" id="KW-1185">Reference proteome</keyword>
<reference evidence="2" key="1">
    <citation type="journal article" date="2019" name="Curr. Biol.">
        <title>Genome Sequence of Striga asiatica Provides Insight into the Evolution of Plant Parasitism.</title>
        <authorList>
            <person name="Yoshida S."/>
            <person name="Kim S."/>
            <person name="Wafula E.K."/>
            <person name="Tanskanen J."/>
            <person name="Kim Y.M."/>
            <person name="Honaas L."/>
            <person name="Yang Z."/>
            <person name="Spallek T."/>
            <person name="Conn C.E."/>
            <person name="Ichihashi Y."/>
            <person name="Cheong K."/>
            <person name="Cui S."/>
            <person name="Der J.P."/>
            <person name="Gundlach H."/>
            <person name="Jiao Y."/>
            <person name="Hori C."/>
            <person name="Ishida J.K."/>
            <person name="Kasahara H."/>
            <person name="Kiba T."/>
            <person name="Kim M.S."/>
            <person name="Koo N."/>
            <person name="Laohavisit A."/>
            <person name="Lee Y.H."/>
            <person name="Lumba S."/>
            <person name="McCourt P."/>
            <person name="Mortimer J.C."/>
            <person name="Mutuku J.M."/>
            <person name="Nomura T."/>
            <person name="Sasaki-Sekimoto Y."/>
            <person name="Seto Y."/>
            <person name="Wang Y."/>
            <person name="Wakatake T."/>
            <person name="Sakakibara H."/>
            <person name="Demura T."/>
            <person name="Yamaguchi S."/>
            <person name="Yoneyama K."/>
            <person name="Manabe R.I."/>
            <person name="Nelson D.C."/>
            <person name="Schulman A.H."/>
            <person name="Timko M.P."/>
            <person name="dePamphilis C.W."/>
            <person name="Choi D."/>
            <person name="Shirasu K."/>
        </authorList>
    </citation>
    <scope>NUCLEOTIDE SEQUENCE [LARGE SCALE GENOMIC DNA]</scope>
    <source>
        <strain evidence="2">cv. UVA1</strain>
    </source>
</reference>
<dbReference type="Proteomes" id="UP000325081">
    <property type="component" value="Unassembled WGS sequence"/>
</dbReference>